<keyword evidence="5" id="KW-1185">Reference proteome</keyword>
<gene>
    <name evidence="4" type="ORF">ASIM_LOCUS2498</name>
</gene>
<evidence type="ECO:0000256" key="2">
    <source>
        <dbReference type="ARBA" id="ARBA00034103"/>
    </source>
</evidence>
<dbReference type="GO" id="GO:0031267">
    <property type="term" value="F:small GTPase binding"/>
    <property type="evidence" value="ECO:0007669"/>
    <property type="project" value="InterPro"/>
</dbReference>
<evidence type="ECO:0000256" key="1">
    <source>
        <dbReference type="ARBA" id="ARBA00023018"/>
    </source>
</evidence>
<dbReference type="PANTHER" id="PTHR12157:SF21">
    <property type="entry name" value="RAB3 INTERACTING MOLECULE, ISOFORM F"/>
    <property type="match status" value="1"/>
</dbReference>
<reference evidence="6" key="1">
    <citation type="submission" date="2017-02" db="UniProtKB">
        <authorList>
            <consortium name="WormBaseParasite"/>
        </authorList>
    </citation>
    <scope>IDENTIFICATION</scope>
</reference>
<protein>
    <submittedName>
        <fullName evidence="6">C2 domain-containing protein</fullName>
    </submittedName>
</protein>
<dbReference type="GO" id="GO:0048788">
    <property type="term" value="C:cytoskeleton of presynaptic active zone"/>
    <property type="evidence" value="ECO:0007669"/>
    <property type="project" value="TreeGrafter"/>
</dbReference>
<comment type="subcellular location">
    <subcellularLocation>
        <location evidence="2">Synapse</location>
    </subcellularLocation>
</comment>
<dbReference type="Gene3D" id="2.60.40.150">
    <property type="entry name" value="C2 domain"/>
    <property type="match status" value="1"/>
</dbReference>
<dbReference type="InterPro" id="IPR039032">
    <property type="entry name" value="Rim-like"/>
</dbReference>
<feature type="region of interest" description="Disordered" evidence="3">
    <location>
        <begin position="65"/>
        <end position="93"/>
    </location>
</feature>
<dbReference type="Proteomes" id="UP000267096">
    <property type="component" value="Unassembled WGS sequence"/>
</dbReference>
<name>A0A0M3J515_ANISI</name>
<evidence type="ECO:0000256" key="3">
    <source>
        <dbReference type="SAM" id="MobiDB-lite"/>
    </source>
</evidence>
<dbReference type="EMBL" id="UYRR01003385">
    <property type="protein sequence ID" value="VDK20046.1"/>
    <property type="molecule type" value="Genomic_DNA"/>
</dbReference>
<feature type="compositionally biased region" description="Low complexity" evidence="3">
    <location>
        <begin position="67"/>
        <end position="76"/>
    </location>
</feature>
<dbReference type="GO" id="GO:0042734">
    <property type="term" value="C:presynaptic membrane"/>
    <property type="evidence" value="ECO:0007669"/>
    <property type="project" value="TreeGrafter"/>
</dbReference>
<dbReference type="GO" id="GO:0050806">
    <property type="term" value="P:positive regulation of synaptic transmission"/>
    <property type="evidence" value="ECO:0007669"/>
    <property type="project" value="TreeGrafter"/>
</dbReference>
<dbReference type="SUPFAM" id="SSF49562">
    <property type="entry name" value="C2 domain (Calcium/lipid-binding domain, CaLB)"/>
    <property type="match status" value="1"/>
</dbReference>
<dbReference type="GO" id="GO:0044325">
    <property type="term" value="F:transmembrane transporter binding"/>
    <property type="evidence" value="ECO:0007669"/>
    <property type="project" value="TreeGrafter"/>
</dbReference>
<organism evidence="6">
    <name type="scientific">Anisakis simplex</name>
    <name type="common">Herring worm</name>
    <dbReference type="NCBI Taxonomy" id="6269"/>
    <lineage>
        <taxon>Eukaryota</taxon>
        <taxon>Metazoa</taxon>
        <taxon>Ecdysozoa</taxon>
        <taxon>Nematoda</taxon>
        <taxon>Chromadorea</taxon>
        <taxon>Rhabditida</taxon>
        <taxon>Spirurina</taxon>
        <taxon>Ascaridomorpha</taxon>
        <taxon>Ascaridoidea</taxon>
        <taxon>Anisakidae</taxon>
        <taxon>Anisakis</taxon>
        <taxon>Anisakis simplex complex</taxon>
    </lineage>
</organism>
<dbReference type="GO" id="GO:0042391">
    <property type="term" value="P:regulation of membrane potential"/>
    <property type="evidence" value="ECO:0007669"/>
    <property type="project" value="TreeGrafter"/>
</dbReference>
<evidence type="ECO:0000313" key="6">
    <source>
        <dbReference type="WBParaSite" id="ASIM_0000264201-mRNA-1"/>
    </source>
</evidence>
<dbReference type="OrthoDB" id="420032at2759"/>
<sequence>MLMERVLEVTVWDYDKIEANAFLGETLIDFSVAQLDDEPFFYTLVDMDEENPLRARLRHRRLNVYHQQQQQQQQQQVNRPRSELSHYPSNYYQNTLDAAPNSIDYGGYGCPVPGPRQQLMQPVAGMRRSRTYDRGGVRVEEDWTVNSPSGYLSDHGYNGPLPIRYQHRERRPKSATAMR</sequence>
<dbReference type="GO" id="GO:0048167">
    <property type="term" value="P:regulation of synaptic plasticity"/>
    <property type="evidence" value="ECO:0007669"/>
    <property type="project" value="TreeGrafter"/>
</dbReference>
<reference evidence="4 5" key="2">
    <citation type="submission" date="2018-11" db="EMBL/GenBank/DDBJ databases">
        <authorList>
            <consortium name="Pathogen Informatics"/>
        </authorList>
    </citation>
    <scope>NUCLEOTIDE SEQUENCE [LARGE SCALE GENOMIC DNA]</scope>
</reference>
<dbReference type="InterPro" id="IPR035892">
    <property type="entry name" value="C2_domain_sf"/>
</dbReference>
<evidence type="ECO:0000313" key="4">
    <source>
        <dbReference type="EMBL" id="VDK20046.1"/>
    </source>
</evidence>
<dbReference type="GO" id="GO:0048791">
    <property type="term" value="P:calcium ion-regulated exocytosis of neurotransmitter"/>
    <property type="evidence" value="ECO:0007669"/>
    <property type="project" value="TreeGrafter"/>
</dbReference>
<evidence type="ECO:0000313" key="5">
    <source>
        <dbReference type="Proteomes" id="UP000267096"/>
    </source>
</evidence>
<dbReference type="PANTHER" id="PTHR12157">
    <property type="entry name" value="REGULATING SYNAPTIC MEMBRANE EXOCYTOSIS PROTEIN"/>
    <property type="match status" value="1"/>
</dbReference>
<accession>A0A0M3J515</accession>
<keyword evidence="1" id="KW-0770">Synapse</keyword>
<proteinExistence type="predicted"/>
<dbReference type="AlphaFoldDB" id="A0A0M3J515"/>
<dbReference type="WBParaSite" id="ASIM_0000264201-mRNA-1">
    <property type="protein sequence ID" value="ASIM_0000264201-mRNA-1"/>
    <property type="gene ID" value="ASIM_0000264201"/>
</dbReference>